<evidence type="ECO:0000313" key="2">
    <source>
        <dbReference type="EMBL" id="MBV0902604.1"/>
    </source>
</evidence>
<name>A0AA41KL73_9EURY</name>
<proteinExistence type="predicted"/>
<feature type="transmembrane region" description="Helical" evidence="1">
    <location>
        <begin position="36"/>
        <end position="54"/>
    </location>
</feature>
<evidence type="ECO:0000256" key="1">
    <source>
        <dbReference type="SAM" id="Phobius"/>
    </source>
</evidence>
<organism evidence="2 3">
    <name type="scientific">Haloarcula salina</name>
    <dbReference type="NCBI Taxonomy" id="1429914"/>
    <lineage>
        <taxon>Archaea</taxon>
        <taxon>Methanobacteriati</taxon>
        <taxon>Methanobacteriota</taxon>
        <taxon>Stenosarchaea group</taxon>
        <taxon>Halobacteria</taxon>
        <taxon>Halobacteriales</taxon>
        <taxon>Haloarculaceae</taxon>
        <taxon>Haloarcula</taxon>
    </lineage>
</organism>
<protein>
    <submittedName>
        <fullName evidence="2">Uncharacterized protein</fullName>
    </submittedName>
</protein>
<keyword evidence="1" id="KW-1133">Transmembrane helix</keyword>
<evidence type="ECO:0000313" key="3">
    <source>
        <dbReference type="Proteomes" id="UP001166304"/>
    </source>
</evidence>
<feature type="transmembrane region" description="Helical" evidence="1">
    <location>
        <begin position="91"/>
        <end position="109"/>
    </location>
</feature>
<accession>A0AA41KL73</accession>
<dbReference type="EMBL" id="JAHQXE010000003">
    <property type="protein sequence ID" value="MBV0902604.1"/>
    <property type="molecule type" value="Genomic_DNA"/>
</dbReference>
<dbReference type="AlphaFoldDB" id="A0AA41KL73"/>
<dbReference type="Proteomes" id="UP001166304">
    <property type="component" value="Unassembled WGS sequence"/>
</dbReference>
<sequence>MLRRLQTQGPAVLVPFAWALVALAHLDMVPGRGVLVFHLVVALVVAGFTARSWDEMASGVLRIWRDILLVGLVLTVGGVVGLLVIQVREPFLTVAILGWMAVPAVGLFYTGKRVPEAERVYLAAAGLSALGAAVYAAALFPAETPLLLGGIALALVGQTAGIVTAASR</sequence>
<reference evidence="2" key="1">
    <citation type="submission" date="2021-06" db="EMBL/GenBank/DDBJ databases">
        <title>New haloarchaea isolates fom saline soil.</title>
        <authorList>
            <person name="Duran-Viseras A."/>
            <person name="Sanchez-Porro C.S."/>
            <person name="Ventosa A."/>
        </authorList>
    </citation>
    <scope>NUCLEOTIDE SEQUENCE</scope>
    <source>
        <strain evidence="2">JCM 18369</strain>
    </source>
</reference>
<gene>
    <name evidence="2" type="ORF">KTS37_12470</name>
</gene>
<dbReference type="RefSeq" id="WP_162413256.1">
    <property type="nucleotide sequence ID" value="NZ_JAHQXE010000003.1"/>
</dbReference>
<keyword evidence="3" id="KW-1185">Reference proteome</keyword>
<comment type="caution">
    <text evidence="2">The sequence shown here is derived from an EMBL/GenBank/DDBJ whole genome shotgun (WGS) entry which is preliminary data.</text>
</comment>
<feature type="transmembrane region" description="Helical" evidence="1">
    <location>
        <begin position="121"/>
        <end position="140"/>
    </location>
</feature>
<keyword evidence="1" id="KW-0812">Transmembrane</keyword>
<feature type="transmembrane region" description="Helical" evidence="1">
    <location>
        <begin position="146"/>
        <end position="166"/>
    </location>
</feature>
<keyword evidence="1" id="KW-0472">Membrane</keyword>
<feature type="transmembrane region" description="Helical" evidence="1">
    <location>
        <begin position="66"/>
        <end position="85"/>
    </location>
</feature>